<keyword evidence="8" id="KW-1185">Reference proteome</keyword>
<feature type="transmembrane region" description="Helical" evidence="5">
    <location>
        <begin position="128"/>
        <end position="149"/>
    </location>
</feature>
<reference evidence="7 8" key="1">
    <citation type="submission" date="2018-08" db="EMBL/GenBank/DDBJ databases">
        <title>Actinomadura jelena sp. nov., a novel Actinomycete isolated from soil in Chad.</title>
        <authorList>
            <person name="Shi L."/>
        </authorList>
    </citation>
    <scope>NUCLEOTIDE SEQUENCE [LARGE SCALE GENOMIC DNA]</scope>
    <source>
        <strain evidence="7 8">NEAU-G17</strain>
    </source>
</reference>
<feature type="transmembrane region" description="Helical" evidence="5">
    <location>
        <begin position="275"/>
        <end position="295"/>
    </location>
</feature>
<evidence type="ECO:0000313" key="7">
    <source>
        <dbReference type="EMBL" id="RFU38805.1"/>
    </source>
</evidence>
<evidence type="ECO:0000256" key="2">
    <source>
        <dbReference type="ARBA" id="ARBA00022692"/>
    </source>
</evidence>
<proteinExistence type="predicted"/>
<sequence>MNAPAAPARVAAGSAWAGVRGTDLHGGLGRLLARSRTLWARPSWLVAFTVLSVAVPTGGGRVGTGAHASPGDAVSLVLVVIAGALWTRARIQGRDPVFVPRAVALVLAGLVVAAGITTVASADSAAGLVGWVRQTQVLVLVPLAVMVSLRDRRDVAIVVGALVALGTGEAAFGVWQTFTGNGALYAGRLVRAVGTFGALDVMAMATLCGIVLIAVVALALTAPDGRRRAAWLAVAAVVAAGLVCSLSRGSWIAALVGVLVVLLRFDARLTLRLGLSALAASVVVVGGFGVGAGTVGTRTESILAAVNDPDRSVGDRYNLWETAARMWEDHPGTGVGPKNFPAYRDAYAPLGLSGGSDTADAATGYVREPLLSPHDQYLMFLSEQGLLGAGAFVLALGALHAGLWRGRRDTADGHWLMCVGVTSAMTVNFLYSDMGGPTTVLMGIMLGVAARHTWPAAPHGQGAASGVVSGRPEAAR</sequence>
<dbReference type="AlphaFoldDB" id="A0A372JFK4"/>
<dbReference type="GO" id="GO:0016874">
    <property type="term" value="F:ligase activity"/>
    <property type="evidence" value="ECO:0007669"/>
    <property type="project" value="UniProtKB-KW"/>
</dbReference>
<evidence type="ECO:0000313" key="8">
    <source>
        <dbReference type="Proteomes" id="UP000261811"/>
    </source>
</evidence>
<keyword evidence="3 5" id="KW-1133">Transmembrane helix</keyword>
<dbReference type="PANTHER" id="PTHR37422:SF13">
    <property type="entry name" value="LIPOPOLYSACCHARIDE BIOSYNTHESIS PROTEIN PA4999-RELATED"/>
    <property type="match status" value="1"/>
</dbReference>
<feature type="transmembrane region" description="Helical" evidence="5">
    <location>
        <begin position="98"/>
        <end position="122"/>
    </location>
</feature>
<protein>
    <submittedName>
        <fullName evidence="7">O-antigen ligase family protein</fullName>
    </submittedName>
</protein>
<dbReference type="RefSeq" id="WP_117359790.1">
    <property type="nucleotide sequence ID" value="NZ_QURH01000691.1"/>
</dbReference>
<organism evidence="7 8">
    <name type="scientific">Actinomadura logoneensis</name>
    <dbReference type="NCBI Taxonomy" id="2293572"/>
    <lineage>
        <taxon>Bacteria</taxon>
        <taxon>Bacillati</taxon>
        <taxon>Actinomycetota</taxon>
        <taxon>Actinomycetes</taxon>
        <taxon>Streptosporangiales</taxon>
        <taxon>Thermomonosporaceae</taxon>
        <taxon>Actinomadura</taxon>
    </lineage>
</organism>
<feature type="transmembrane region" description="Helical" evidence="5">
    <location>
        <begin position="38"/>
        <end position="55"/>
    </location>
</feature>
<gene>
    <name evidence="7" type="ORF">DZF91_25745</name>
</gene>
<evidence type="ECO:0000259" key="6">
    <source>
        <dbReference type="Pfam" id="PF04932"/>
    </source>
</evidence>
<feature type="transmembrane region" description="Helical" evidence="5">
    <location>
        <begin position="377"/>
        <end position="401"/>
    </location>
</feature>
<feature type="transmembrane region" description="Helical" evidence="5">
    <location>
        <begin position="413"/>
        <end position="431"/>
    </location>
</feature>
<keyword evidence="2 5" id="KW-0812">Transmembrane</keyword>
<dbReference type="GO" id="GO:0016020">
    <property type="term" value="C:membrane"/>
    <property type="evidence" value="ECO:0007669"/>
    <property type="project" value="UniProtKB-SubCell"/>
</dbReference>
<feature type="transmembrane region" description="Helical" evidence="5">
    <location>
        <begin position="67"/>
        <end position="86"/>
    </location>
</feature>
<evidence type="ECO:0000256" key="5">
    <source>
        <dbReference type="SAM" id="Phobius"/>
    </source>
</evidence>
<name>A0A372JFK4_9ACTN</name>
<feature type="domain" description="O-antigen ligase-related" evidence="6">
    <location>
        <begin position="234"/>
        <end position="393"/>
    </location>
</feature>
<feature type="transmembrane region" description="Helical" evidence="5">
    <location>
        <begin position="232"/>
        <end position="263"/>
    </location>
</feature>
<dbReference type="Proteomes" id="UP000261811">
    <property type="component" value="Unassembled WGS sequence"/>
</dbReference>
<dbReference type="InterPro" id="IPR051533">
    <property type="entry name" value="WaaL-like"/>
</dbReference>
<comment type="subcellular location">
    <subcellularLocation>
        <location evidence="1">Membrane</location>
        <topology evidence="1">Multi-pass membrane protein</topology>
    </subcellularLocation>
</comment>
<comment type="caution">
    <text evidence="7">The sequence shown here is derived from an EMBL/GenBank/DDBJ whole genome shotgun (WGS) entry which is preliminary data.</text>
</comment>
<dbReference type="EMBL" id="QURH01000691">
    <property type="protein sequence ID" value="RFU38805.1"/>
    <property type="molecule type" value="Genomic_DNA"/>
</dbReference>
<evidence type="ECO:0000256" key="1">
    <source>
        <dbReference type="ARBA" id="ARBA00004141"/>
    </source>
</evidence>
<feature type="transmembrane region" description="Helical" evidence="5">
    <location>
        <begin position="156"/>
        <end position="178"/>
    </location>
</feature>
<dbReference type="OrthoDB" id="5150405at2"/>
<dbReference type="Pfam" id="PF04932">
    <property type="entry name" value="Wzy_C"/>
    <property type="match status" value="1"/>
</dbReference>
<accession>A0A372JFK4</accession>
<dbReference type="PANTHER" id="PTHR37422">
    <property type="entry name" value="TEICHURONIC ACID BIOSYNTHESIS PROTEIN TUAE"/>
    <property type="match status" value="1"/>
</dbReference>
<feature type="transmembrane region" description="Helical" evidence="5">
    <location>
        <begin position="198"/>
        <end position="220"/>
    </location>
</feature>
<evidence type="ECO:0000256" key="4">
    <source>
        <dbReference type="ARBA" id="ARBA00023136"/>
    </source>
</evidence>
<keyword evidence="4 5" id="KW-0472">Membrane</keyword>
<dbReference type="InterPro" id="IPR007016">
    <property type="entry name" value="O-antigen_ligase-rel_domated"/>
</dbReference>
<keyword evidence="7" id="KW-0436">Ligase</keyword>
<evidence type="ECO:0000256" key="3">
    <source>
        <dbReference type="ARBA" id="ARBA00022989"/>
    </source>
</evidence>